<feature type="non-terminal residue" evidence="1">
    <location>
        <position position="53"/>
    </location>
</feature>
<name>A0A392W519_9FABA</name>
<protein>
    <submittedName>
        <fullName evidence="1">Uncharacterized protein</fullName>
    </submittedName>
</protein>
<sequence>ANADGETRYVPEPQGDKKAQSIWNNQVLIQFSVAEIPHAFGGPTPYFNASNKE</sequence>
<feature type="non-terminal residue" evidence="1">
    <location>
        <position position="1"/>
    </location>
</feature>
<keyword evidence="2" id="KW-1185">Reference proteome</keyword>
<accession>A0A392W519</accession>
<proteinExistence type="predicted"/>
<reference evidence="1 2" key="1">
    <citation type="journal article" date="2018" name="Front. Plant Sci.">
        <title>Red Clover (Trifolium pratense) and Zigzag Clover (T. medium) - A Picture of Genomic Similarities and Differences.</title>
        <authorList>
            <person name="Dluhosova J."/>
            <person name="Istvanek J."/>
            <person name="Nedelnik J."/>
            <person name="Repkova J."/>
        </authorList>
    </citation>
    <scope>NUCLEOTIDE SEQUENCE [LARGE SCALE GENOMIC DNA]</scope>
    <source>
        <strain evidence="2">cv. 10/8</strain>
        <tissue evidence="1">Leaf</tissue>
    </source>
</reference>
<comment type="caution">
    <text evidence="1">The sequence shown here is derived from an EMBL/GenBank/DDBJ whole genome shotgun (WGS) entry which is preliminary data.</text>
</comment>
<dbReference type="Proteomes" id="UP000265520">
    <property type="component" value="Unassembled WGS sequence"/>
</dbReference>
<evidence type="ECO:0000313" key="2">
    <source>
        <dbReference type="Proteomes" id="UP000265520"/>
    </source>
</evidence>
<evidence type="ECO:0000313" key="1">
    <source>
        <dbReference type="EMBL" id="MCI94843.1"/>
    </source>
</evidence>
<dbReference type="AlphaFoldDB" id="A0A392W519"/>
<organism evidence="1 2">
    <name type="scientific">Trifolium medium</name>
    <dbReference type="NCBI Taxonomy" id="97028"/>
    <lineage>
        <taxon>Eukaryota</taxon>
        <taxon>Viridiplantae</taxon>
        <taxon>Streptophyta</taxon>
        <taxon>Embryophyta</taxon>
        <taxon>Tracheophyta</taxon>
        <taxon>Spermatophyta</taxon>
        <taxon>Magnoliopsida</taxon>
        <taxon>eudicotyledons</taxon>
        <taxon>Gunneridae</taxon>
        <taxon>Pentapetalae</taxon>
        <taxon>rosids</taxon>
        <taxon>fabids</taxon>
        <taxon>Fabales</taxon>
        <taxon>Fabaceae</taxon>
        <taxon>Papilionoideae</taxon>
        <taxon>50 kb inversion clade</taxon>
        <taxon>NPAAA clade</taxon>
        <taxon>Hologalegina</taxon>
        <taxon>IRL clade</taxon>
        <taxon>Trifolieae</taxon>
        <taxon>Trifolium</taxon>
    </lineage>
</organism>
<dbReference type="EMBL" id="LXQA011368125">
    <property type="protein sequence ID" value="MCI94843.1"/>
    <property type="molecule type" value="Genomic_DNA"/>
</dbReference>